<dbReference type="PANTHER" id="PTHR11012:SF30">
    <property type="entry name" value="PROTEIN KINASE-LIKE DOMAIN-CONTAINING"/>
    <property type="match status" value="1"/>
</dbReference>
<proteinExistence type="predicted"/>
<organism evidence="2 3">
    <name type="scientific">Coniochaeta hoffmannii</name>
    <dbReference type="NCBI Taxonomy" id="91930"/>
    <lineage>
        <taxon>Eukaryota</taxon>
        <taxon>Fungi</taxon>
        <taxon>Dikarya</taxon>
        <taxon>Ascomycota</taxon>
        <taxon>Pezizomycotina</taxon>
        <taxon>Sordariomycetes</taxon>
        <taxon>Sordariomycetidae</taxon>
        <taxon>Coniochaetales</taxon>
        <taxon>Coniochaetaceae</taxon>
        <taxon>Coniochaeta</taxon>
    </lineage>
</organism>
<evidence type="ECO:0000313" key="2">
    <source>
        <dbReference type="EMBL" id="KAJ9134374.1"/>
    </source>
</evidence>
<comment type="caution">
    <text evidence="2">The sequence shown here is derived from an EMBL/GenBank/DDBJ whole genome shotgun (WGS) entry which is preliminary data.</text>
</comment>
<protein>
    <recommendedName>
        <fullName evidence="1">CHK kinase-like domain-containing protein</fullName>
    </recommendedName>
</protein>
<dbReference type="AlphaFoldDB" id="A0AA38R5L6"/>
<dbReference type="EMBL" id="JANBVN010000184">
    <property type="protein sequence ID" value="KAJ9134374.1"/>
    <property type="molecule type" value="Genomic_DNA"/>
</dbReference>
<evidence type="ECO:0000259" key="1">
    <source>
        <dbReference type="SMART" id="SM00587"/>
    </source>
</evidence>
<dbReference type="Pfam" id="PF02958">
    <property type="entry name" value="EcKL"/>
    <property type="match status" value="1"/>
</dbReference>
<dbReference type="SUPFAM" id="SSF56112">
    <property type="entry name" value="Protein kinase-like (PK-like)"/>
    <property type="match status" value="1"/>
</dbReference>
<dbReference type="Gene3D" id="3.90.1200.10">
    <property type="match status" value="1"/>
</dbReference>
<accession>A0AA38R5L6</accession>
<name>A0AA38R5L6_9PEZI</name>
<sequence>MGSNTALAMPNAPEEVTLGWLQTIFGDKTISSFTITEKRLFETSSKLYITLAYEGDDDANAAKPRHILLKGGFNPAMFAIPGYKPLLLGAYTREVDFFTRYARTLPADIGIHLPKVWWAAASPDQAILAMEDLGKSGFEFGDPTRTYGLASVLNGVEQLAALHVRTWGWTTQEHPWLAAPMYDDTMRGLLAMWDELILGEGRPPLPGVIRDDRARTSRALEAYFSTRNPRFRSLLHGDPHSGNTYHRAGDETDVRFLDWQITHIGSVFHDVAYFAVGMLAVEERRAREWEVVEHYLKAVARLGGLTLSVDDPEVRAEYRKAQMTGLGWILTPYAMQKEERVRAMVERYATSIADHRTIELLTGEEEAATGTA</sequence>
<dbReference type="InterPro" id="IPR011009">
    <property type="entry name" value="Kinase-like_dom_sf"/>
</dbReference>
<reference evidence="2" key="1">
    <citation type="submission" date="2022-07" db="EMBL/GenBank/DDBJ databases">
        <title>Fungi with potential for degradation of polypropylene.</title>
        <authorList>
            <person name="Gostincar C."/>
        </authorList>
    </citation>
    <scope>NUCLEOTIDE SEQUENCE</scope>
    <source>
        <strain evidence="2">EXF-13287</strain>
    </source>
</reference>
<dbReference type="InterPro" id="IPR004119">
    <property type="entry name" value="EcKL"/>
</dbReference>
<dbReference type="Proteomes" id="UP001174691">
    <property type="component" value="Unassembled WGS sequence"/>
</dbReference>
<feature type="domain" description="CHK kinase-like" evidence="1">
    <location>
        <begin position="128"/>
        <end position="305"/>
    </location>
</feature>
<keyword evidence="3" id="KW-1185">Reference proteome</keyword>
<dbReference type="SMART" id="SM00587">
    <property type="entry name" value="CHK"/>
    <property type="match status" value="1"/>
</dbReference>
<dbReference type="PANTHER" id="PTHR11012">
    <property type="entry name" value="PROTEIN KINASE-LIKE DOMAIN-CONTAINING"/>
    <property type="match status" value="1"/>
</dbReference>
<gene>
    <name evidence="2" type="ORF">NKR19_g8696</name>
</gene>
<evidence type="ECO:0000313" key="3">
    <source>
        <dbReference type="Proteomes" id="UP001174691"/>
    </source>
</evidence>
<dbReference type="InterPro" id="IPR015897">
    <property type="entry name" value="CHK_kinase-like"/>
</dbReference>